<dbReference type="AlphaFoldDB" id="A0AA38T872"/>
<dbReference type="Proteomes" id="UP001172457">
    <property type="component" value="Chromosome 3"/>
</dbReference>
<dbReference type="PANTHER" id="PTHR13620">
    <property type="entry name" value="3-5 EXONUCLEASE"/>
    <property type="match status" value="1"/>
</dbReference>
<evidence type="ECO:0000259" key="3">
    <source>
        <dbReference type="Pfam" id="PF01612"/>
    </source>
</evidence>
<organism evidence="4 5">
    <name type="scientific">Centaurea solstitialis</name>
    <name type="common">yellow star-thistle</name>
    <dbReference type="NCBI Taxonomy" id="347529"/>
    <lineage>
        <taxon>Eukaryota</taxon>
        <taxon>Viridiplantae</taxon>
        <taxon>Streptophyta</taxon>
        <taxon>Embryophyta</taxon>
        <taxon>Tracheophyta</taxon>
        <taxon>Spermatophyta</taxon>
        <taxon>Magnoliopsida</taxon>
        <taxon>eudicotyledons</taxon>
        <taxon>Gunneridae</taxon>
        <taxon>Pentapetalae</taxon>
        <taxon>asterids</taxon>
        <taxon>campanulids</taxon>
        <taxon>Asterales</taxon>
        <taxon>Asteraceae</taxon>
        <taxon>Carduoideae</taxon>
        <taxon>Cardueae</taxon>
        <taxon>Centaureinae</taxon>
        <taxon>Centaurea</taxon>
    </lineage>
</organism>
<dbReference type="InterPro" id="IPR051132">
    <property type="entry name" value="3-5_Exonuclease_domain"/>
</dbReference>
<gene>
    <name evidence="4" type="ORF">OSB04_010767</name>
</gene>
<evidence type="ECO:0000256" key="2">
    <source>
        <dbReference type="ARBA" id="ARBA00022801"/>
    </source>
</evidence>
<dbReference type="SUPFAM" id="SSF53098">
    <property type="entry name" value="Ribonuclease H-like"/>
    <property type="match status" value="2"/>
</dbReference>
<dbReference type="InterPro" id="IPR002562">
    <property type="entry name" value="3'-5'_exonuclease_dom"/>
</dbReference>
<dbReference type="GO" id="GO:0006139">
    <property type="term" value="P:nucleobase-containing compound metabolic process"/>
    <property type="evidence" value="ECO:0007669"/>
    <property type="project" value="InterPro"/>
</dbReference>
<evidence type="ECO:0000313" key="4">
    <source>
        <dbReference type="EMBL" id="KAJ9556153.1"/>
    </source>
</evidence>
<name>A0AA38T872_9ASTR</name>
<evidence type="ECO:0000256" key="1">
    <source>
        <dbReference type="ARBA" id="ARBA00022722"/>
    </source>
</evidence>
<protein>
    <recommendedName>
        <fullName evidence="3">3'-5' exonuclease domain-containing protein</fullName>
    </recommendedName>
</protein>
<dbReference type="CDD" id="cd06141">
    <property type="entry name" value="WRN_exo"/>
    <property type="match status" value="1"/>
</dbReference>
<keyword evidence="5" id="KW-1185">Reference proteome</keyword>
<evidence type="ECO:0000313" key="5">
    <source>
        <dbReference type="Proteomes" id="UP001172457"/>
    </source>
</evidence>
<dbReference type="InterPro" id="IPR012337">
    <property type="entry name" value="RNaseH-like_sf"/>
</dbReference>
<dbReference type="PANTHER" id="PTHR13620:SF121">
    <property type="entry name" value="EMB|CAB82946.1-RELATED"/>
    <property type="match status" value="1"/>
</dbReference>
<proteinExistence type="predicted"/>
<keyword evidence="1" id="KW-0540">Nuclease</keyword>
<keyword evidence="2" id="KW-0378">Hydrolase</keyword>
<dbReference type="Gene3D" id="3.30.420.10">
    <property type="entry name" value="Ribonuclease H-like superfamily/Ribonuclease H"/>
    <property type="match status" value="2"/>
</dbReference>
<dbReference type="GO" id="GO:0005634">
    <property type="term" value="C:nucleus"/>
    <property type="evidence" value="ECO:0007669"/>
    <property type="project" value="TreeGrafter"/>
</dbReference>
<comment type="caution">
    <text evidence="4">The sequence shown here is derived from an EMBL/GenBank/DDBJ whole genome shotgun (WGS) entry which is preliminary data.</text>
</comment>
<dbReference type="EMBL" id="JARYMX010000003">
    <property type="protein sequence ID" value="KAJ9556153.1"/>
    <property type="molecule type" value="Genomic_DNA"/>
</dbReference>
<dbReference type="GO" id="GO:0008408">
    <property type="term" value="F:3'-5' exonuclease activity"/>
    <property type="evidence" value="ECO:0007669"/>
    <property type="project" value="InterPro"/>
</dbReference>
<dbReference type="GO" id="GO:0003676">
    <property type="term" value="F:nucleic acid binding"/>
    <property type="evidence" value="ECO:0007669"/>
    <property type="project" value="InterPro"/>
</dbReference>
<feature type="domain" description="3'-5' exonuclease" evidence="3">
    <location>
        <begin position="137"/>
        <end position="225"/>
    </location>
</feature>
<sequence length="230" mass="26203">MAFRSSTNNPTSIKYHVRYDGKTIETTVTKKSAIVTRWVDEILLLHANTPKVVVGLDVEWRPHPISSMSNKSATLQLCINTKCLILQLFYMDEIPQSLKNFLLNPKFIFVGVEVDRAGPGDFLHRASKISGPALEVDGDISKLHNEYGLACDKRADIRAMVVKKWPLRYYRKPGLKALANDVVGLYMSKPMHVCKSNWDAMELNEEQVEYACIDAYASYKIAYKLFFESY</sequence>
<dbReference type="InterPro" id="IPR036397">
    <property type="entry name" value="RNaseH_sf"/>
</dbReference>
<accession>A0AA38T872</accession>
<dbReference type="GO" id="GO:0005737">
    <property type="term" value="C:cytoplasm"/>
    <property type="evidence" value="ECO:0007669"/>
    <property type="project" value="TreeGrafter"/>
</dbReference>
<dbReference type="Pfam" id="PF01612">
    <property type="entry name" value="DNA_pol_A_exo1"/>
    <property type="match status" value="1"/>
</dbReference>
<reference evidence="4" key="1">
    <citation type="submission" date="2023-03" db="EMBL/GenBank/DDBJ databases">
        <title>Chromosome-scale reference genome and RAD-based genetic map of yellow starthistle (Centaurea solstitialis) reveal putative structural variation and QTLs associated with invader traits.</title>
        <authorList>
            <person name="Reatini B."/>
            <person name="Cang F.A."/>
            <person name="Jiang Q."/>
            <person name="Mckibben M.T.W."/>
            <person name="Barker M.S."/>
            <person name="Rieseberg L.H."/>
            <person name="Dlugosch K.M."/>
        </authorList>
    </citation>
    <scope>NUCLEOTIDE SEQUENCE</scope>
    <source>
        <strain evidence="4">CAN-66</strain>
        <tissue evidence="4">Leaf</tissue>
    </source>
</reference>